<reference evidence="6" key="6">
    <citation type="submission" date="2020-02" db="EMBL/GenBank/DDBJ databases">
        <authorList>
            <person name="Littmann E."/>
            <person name="Sorbara M."/>
        </authorList>
    </citation>
    <scope>NUCLEOTIDE SEQUENCE</scope>
    <source>
        <strain evidence="6">MSK.14.57</strain>
    </source>
</reference>
<dbReference type="Pfam" id="PF01261">
    <property type="entry name" value="AP_endonuc_2"/>
    <property type="match status" value="1"/>
</dbReference>
<dbReference type="InterPro" id="IPR036237">
    <property type="entry name" value="Xyl_isomerase-like_sf"/>
</dbReference>
<reference evidence="9 10" key="3">
    <citation type="submission" date="2015-09" db="EMBL/GenBank/DDBJ databases">
        <authorList>
            <consortium name="Pathogen Informatics"/>
        </authorList>
    </citation>
    <scope>NUCLEOTIDE SEQUENCE [LARGE SCALE GENOMIC DNA]</scope>
    <source>
        <strain evidence="5 10">2789STDY5834908</strain>
        <strain evidence="4 9">2789STDY5834959</strain>
    </source>
</reference>
<dbReference type="Proteomes" id="UP000095564">
    <property type="component" value="Unassembled WGS sequence"/>
</dbReference>
<dbReference type="OrthoDB" id="9814946at2"/>
<dbReference type="EMBL" id="FP929061">
    <property type="protein sequence ID" value="CBL37607.1"/>
    <property type="molecule type" value="Genomic_DNA"/>
</dbReference>
<protein>
    <submittedName>
        <fullName evidence="4">Fructoselysine 3-epimerase</fullName>
    </submittedName>
    <submittedName>
        <fullName evidence="6 7">Sugar phosphate isomerase/epimerase</fullName>
    </submittedName>
    <submittedName>
        <fullName evidence="3">Sugar phosphate isomerases/epimerases</fullName>
    </submittedName>
    <submittedName>
        <fullName evidence="2">Xylose isomerase</fullName>
    </submittedName>
</protein>
<dbReference type="EMBL" id="JAAITB010000005">
    <property type="protein sequence ID" value="NSJ78714.1"/>
    <property type="molecule type" value="Genomic_DNA"/>
</dbReference>
<dbReference type="EMBL" id="CP012098">
    <property type="protein sequence ID" value="AQP39656.1"/>
    <property type="molecule type" value="Genomic_DNA"/>
</dbReference>
<evidence type="ECO:0000259" key="1">
    <source>
        <dbReference type="Pfam" id="PF01261"/>
    </source>
</evidence>
<dbReference type="AlphaFoldDB" id="D4MYB2"/>
<gene>
    <name evidence="3" type="ORF">CL2_05420</name>
    <name evidence="2" type="ORF">DO83_08700</name>
    <name evidence="5" type="ORF">ERS852520_03023</name>
    <name evidence="4" type="ORF">ERS852571_00107</name>
    <name evidence="6" type="ORF">G5A72_03725</name>
    <name evidence="7" type="ORF">RBI15_13325</name>
</gene>
<dbReference type="EMBL" id="CYXY01000001">
    <property type="protein sequence ID" value="CUM71001.1"/>
    <property type="molecule type" value="Genomic_DNA"/>
</dbReference>
<evidence type="ECO:0000313" key="12">
    <source>
        <dbReference type="Proteomes" id="UP001644750"/>
    </source>
</evidence>
<keyword evidence="12" id="KW-1185">Reference proteome</keyword>
<dbReference type="InterPro" id="IPR013022">
    <property type="entry name" value="Xyl_isomerase-like_TIM-brl"/>
</dbReference>
<evidence type="ECO:0000313" key="9">
    <source>
        <dbReference type="Proteomes" id="UP000095553"/>
    </source>
</evidence>
<dbReference type="SUPFAM" id="SSF51658">
    <property type="entry name" value="Xylose isomerase-like"/>
    <property type="match status" value="1"/>
</dbReference>
<dbReference type="Proteomes" id="UP000095553">
    <property type="component" value="Unassembled WGS sequence"/>
</dbReference>
<feature type="domain" description="Xylose isomerase-like TIM barrel" evidence="1">
    <location>
        <begin position="29"/>
        <end position="270"/>
    </location>
</feature>
<evidence type="ECO:0000313" key="6">
    <source>
        <dbReference type="EMBL" id="NSJ78714.1"/>
    </source>
</evidence>
<dbReference type="PATRIC" id="fig|245018.3.peg.723"/>
<proteinExistence type="predicted"/>
<evidence type="ECO:0000313" key="11">
    <source>
        <dbReference type="Proteomes" id="UP000188159"/>
    </source>
</evidence>
<dbReference type="InterPro" id="IPR050312">
    <property type="entry name" value="IolE/XylAMocC-like"/>
</dbReference>
<reference evidence="3 8" key="1">
    <citation type="submission" date="2010-03" db="EMBL/GenBank/DDBJ databases">
        <title>The genome sequence of Clostridiales sp. SSC/2.</title>
        <authorList>
            <consortium name="metaHIT consortium -- http://www.metahit.eu/"/>
            <person name="Pajon A."/>
            <person name="Turner K."/>
            <person name="Parkhill J."/>
            <person name="Duncan S."/>
            <person name="Flint H."/>
        </authorList>
    </citation>
    <scope>NUCLEOTIDE SEQUENCE [LARGE SCALE GENOMIC DNA]</scope>
    <source>
        <strain evidence="3 8">SSC/2</strain>
    </source>
</reference>
<reference evidence="2 11" key="4">
    <citation type="journal article" date="2016" name="Sci. Rep.">
        <title>Accelerated dysbiosis of gut microbiota during aggravation of DSS-induced colitis by a butyrate-producing bacterium.</title>
        <authorList>
            <person name="Zhang Q."/>
            <person name="Wu Y."/>
            <person name="Wang J."/>
            <person name="Wu G."/>
            <person name="Long W."/>
            <person name="Xue Z."/>
            <person name="Wang L."/>
            <person name="Zhang X."/>
            <person name="Pang X."/>
            <person name="Zhao Y."/>
            <person name="Zhao L."/>
            <person name="Zhang C."/>
        </authorList>
    </citation>
    <scope>NUCLEOTIDE SEQUENCE [LARGE SCALE GENOMIC DNA]</scope>
    <source>
        <strain evidence="2 11">BPB5</strain>
    </source>
</reference>
<evidence type="ECO:0000313" key="2">
    <source>
        <dbReference type="EMBL" id="AQP39656.1"/>
    </source>
</evidence>
<evidence type="ECO:0000313" key="4">
    <source>
        <dbReference type="EMBL" id="CUM71001.1"/>
    </source>
</evidence>
<name>D4MYB2_ANAHA</name>
<dbReference type="Gene3D" id="3.20.20.150">
    <property type="entry name" value="Divalent-metal-dependent TIM barrel enzymes"/>
    <property type="match status" value="1"/>
</dbReference>
<evidence type="ECO:0000313" key="7">
    <source>
        <dbReference type="EMBL" id="WMD16321.1"/>
    </source>
</evidence>
<evidence type="ECO:0000313" key="3">
    <source>
        <dbReference type="EMBL" id="CBL37607.1"/>
    </source>
</evidence>
<dbReference type="Proteomes" id="UP000188159">
    <property type="component" value="Chromosome"/>
</dbReference>
<dbReference type="RefSeq" id="WP_008393473.1">
    <property type="nucleotide sequence ID" value="NC_021016.1"/>
</dbReference>
<evidence type="ECO:0000313" key="8">
    <source>
        <dbReference type="Proteomes" id="UP000008960"/>
    </source>
</evidence>
<dbReference type="Proteomes" id="UP000008960">
    <property type="component" value="Chromosome"/>
</dbReference>
<keyword evidence="3" id="KW-0413">Isomerase</keyword>
<reference evidence="6 12" key="5">
    <citation type="journal article" date="2020" name="Cell Host Microbe">
        <title>Functional and Genomic Variation between Human-Derived Isolates of Lachnospiraceae Reveals Inter- and Intra-Species Diversity.</title>
        <authorList>
            <person name="Sorbara M.T."/>
            <person name="Littmann E.R."/>
            <person name="Fontana E."/>
            <person name="Moody T.U."/>
            <person name="Kohout C.E."/>
            <person name="Gjonbalaj M."/>
            <person name="Eaton V."/>
            <person name="Seok R."/>
            <person name="Leiner I.M."/>
            <person name="Pamer E.G."/>
        </authorList>
    </citation>
    <scope>NUCLEOTIDE SEQUENCE [LARGE SCALE GENOMIC DNA]</scope>
    <source>
        <strain evidence="6 12">MSK.14.57</strain>
    </source>
</reference>
<sequence length="280" mass="33087">MVKTLGIEQFAPMNHIYRFYELNDYMKSIAEIGYHSMDLWTCGSHYFVDSNNYEDTKYIKKLMSQYDIRIVSITPRQSCPNPFHMAVKKTELREKAKQYFQNMILAAHELSCPKLLITSGWQSYSETRQEAWDRSVWMVGELCRFAEKYGVSLTMETLSRQSTTLVNTISDLKQMMKEVNSKAFTITADIHTIYNAKESIQDYFDTFGKKLNHCHFMDYKNGIRSHLAWGDGEADIKEILDIFDRNRFSGHFVLEYTDSKYFLEPFKVYEKTYHIIRQNL</sequence>
<reference evidence="7" key="7">
    <citation type="submission" date="2023-08" db="EMBL/GenBank/DDBJ databases">
        <title>Complete Genome Sequences of butyrate producing Anaerostipes hadrus strains BA1 and GIF7 isolated from the terminal ileum of a healthy lean male.</title>
        <authorList>
            <person name="Low A."/>
            <person name="Sheludchenko M."/>
            <person name="Cheng H.E."/>
            <person name="Koh X.Q."/>
            <person name="Lee J."/>
        </authorList>
    </citation>
    <scope>NUCLEOTIDE SEQUENCE</scope>
    <source>
        <strain evidence="7">BA1</strain>
    </source>
</reference>
<dbReference type="KEGG" id="bprl:CL2_05420"/>
<dbReference type="EMBL" id="CP132968">
    <property type="protein sequence ID" value="WMD16321.1"/>
    <property type="molecule type" value="Genomic_DNA"/>
</dbReference>
<accession>D4MYB2</accession>
<evidence type="ECO:0000313" key="5">
    <source>
        <dbReference type="EMBL" id="CUQ08973.1"/>
    </source>
</evidence>
<dbReference type="Proteomes" id="UP001644750">
    <property type="component" value="Unassembled WGS sequence"/>
</dbReference>
<dbReference type="GO" id="GO:0016853">
    <property type="term" value="F:isomerase activity"/>
    <property type="evidence" value="ECO:0007669"/>
    <property type="project" value="UniProtKB-KW"/>
</dbReference>
<dbReference type="PANTHER" id="PTHR12110">
    <property type="entry name" value="HYDROXYPYRUVATE ISOMERASE"/>
    <property type="match status" value="1"/>
</dbReference>
<dbReference type="GeneID" id="92742386"/>
<dbReference type="EMBL" id="CZAU01000040">
    <property type="protein sequence ID" value="CUQ08973.1"/>
    <property type="molecule type" value="Genomic_DNA"/>
</dbReference>
<dbReference type="Proteomes" id="UP001243496">
    <property type="component" value="Chromosome"/>
</dbReference>
<reference evidence="3 8" key="2">
    <citation type="submission" date="2010-03" db="EMBL/GenBank/DDBJ databases">
        <authorList>
            <person name="Pajon A."/>
        </authorList>
    </citation>
    <scope>NUCLEOTIDE SEQUENCE [LARGE SCALE GENOMIC DNA]</scope>
    <source>
        <strain evidence="3 8">SSC/2</strain>
    </source>
</reference>
<evidence type="ECO:0000313" key="10">
    <source>
        <dbReference type="Proteomes" id="UP000095564"/>
    </source>
</evidence>
<organism evidence="3 8">
    <name type="scientific">Anaerostipes hadrus</name>
    <dbReference type="NCBI Taxonomy" id="649756"/>
    <lineage>
        <taxon>Bacteria</taxon>
        <taxon>Bacillati</taxon>
        <taxon>Bacillota</taxon>
        <taxon>Clostridia</taxon>
        <taxon>Lachnospirales</taxon>
        <taxon>Lachnospiraceae</taxon>
        <taxon>Anaerostipes</taxon>
    </lineage>
</organism>